<reference evidence="1" key="1">
    <citation type="submission" date="2020-07" db="EMBL/GenBank/DDBJ databases">
        <title>Multicomponent nature underlies the extraordinary mechanical properties of spider dragline silk.</title>
        <authorList>
            <person name="Kono N."/>
            <person name="Nakamura H."/>
            <person name="Mori M."/>
            <person name="Yoshida Y."/>
            <person name="Ohtoshi R."/>
            <person name="Malay A.D."/>
            <person name="Moran D.A.P."/>
            <person name="Tomita M."/>
            <person name="Numata K."/>
            <person name="Arakawa K."/>
        </authorList>
    </citation>
    <scope>NUCLEOTIDE SEQUENCE</scope>
</reference>
<organism evidence="1 2">
    <name type="scientific">Trichonephila clavata</name>
    <name type="common">Joro spider</name>
    <name type="synonym">Nephila clavata</name>
    <dbReference type="NCBI Taxonomy" id="2740835"/>
    <lineage>
        <taxon>Eukaryota</taxon>
        <taxon>Metazoa</taxon>
        <taxon>Ecdysozoa</taxon>
        <taxon>Arthropoda</taxon>
        <taxon>Chelicerata</taxon>
        <taxon>Arachnida</taxon>
        <taxon>Araneae</taxon>
        <taxon>Araneomorphae</taxon>
        <taxon>Entelegynae</taxon>
        <taxon>Araneoidea</taxon>
        <taxon>Nephilidae</taxon>
        <taxon>Trichonephila</taxon>
    </lineage>
</organism>
<accession>A0A8X6GFX4</accession>
<comment type="caution">
    <text evidence="1">The sequence shown here is derived from an EMBL/GenBank/DDBJ whole genome shotgun (WGS) entry which is preliminary data.</text>
</comment>
<evidence type="ECO:0000313" key="2">
    <source>
        <dbReference type="Proteomes" id="UP000887116"/>
    </source>
</evidence>
<dbReference type="Proteomes" id="UP000887116">
    <property type="component" value="Unassembled WGS sequence"/>
</dbReference>
<protein>
    <submittedName>
        <fullName evidence="1">Uncharacterized protein</fullName>
    </submittedName>
</protein>
<evidence type="ECO:0000313" key="1">
    <source>
        <dbReference type="EMBL" id="GFR04066.1"/>
    </source>
</evidence>
<name>A0A8X6GFX4_TRICU</name>
<dbReference type="OrthoDB" id="6411356at2759"/>
<dbReference type="EMBL" id="BMAO01035495">
    <property type="protein sequence ID" value="GFR04066.1"/>
    <property type="molecule type" value="Genomic_DNA"/>
</dbReference>
<gene>
    <name evidence="1" type="ORF">TNCT_416121</name>
</gene>
<keyword evidence="2" id="KW-1185">Reference proteome</keyword>
<dbReference type="AlphaFoldDB" id="A0A8X6GFX4"/>
<proteinExistence type="predicted"/>
<sequence length="288" mass="34430">MAVSLREYNNDDYPPFIYLFQPLEFRVVKIERRIDIVRYSFLAQRSITYLDLSTSEYSKREKRIFTTEAFRNRIDNRRRTLYKFHLDLTKELDPGPPKSVKYDVVVTDLSKHVCTDDDFCFYFLRIQISCRPVYGQECDKQLKRIMLERIPKSQNKIEAALKYARVLSSLQCSCKFDKTLTAFLRELFDDREHSALAVEFVKFKESILSYLVIKGKQSELDWALYHSTRLKYNLMQGFRFNYTTSMRMFTMKIPLLLGYGYPYPFSTLNFTEALEHYLSSRLDRRFAK</sequence>